<comment type="caution">
    <text evidence="1">The sequence shown here is derived from an EMBL/GenBank/DDBJ whole genome shotgun (WGS) entry which is preliminary data.</text>
</comment>
<reference evidence="1" key="1">
    <citation type="journal article" date="2015" name="Nature">
        <title>Complex archaea that bridge the gap between prokaryotes and eukaryotes.</title>
        <authorList>
            <person name="Spang A."/>
            <person name="Saw J.H."/>
            <person name="Jorgensen S.L."/>
            <person name="Zaremba-Niedzwiedzka K."/>
            <person name="Martijn J."/>
            <person name="Lind A.E."/>
            <person name="van Eijk R."/>
            <person name="Schleper C."/>
            <person name="Guy L."/>
            <person name="Ettema T.J."/>
        </authorList>
    </citation>
    <scope>NUCLEOTIDE SEQUENCE</scope>
</reference>
<accession>A0A0F9CMJ3</accession>
<dbReference type="EMBL" id="LAZR01035379">
    <property type="protein sequence ID" value="KKL27667.1"/>
    <property type="molecule type" value="Genomic_DNA"/>
</dbReference>
<sequence>MATPVRDLSLYEVAVGTTTRASDLNDFIYLAMTESDYGPVVSLPGAPTVSQQYLATDEDIFYFSFDGADWVPIASDVFYVGADASLYGAAGDANPVVQLDASRKGVAFGAGVGSALDVWFQREAAGVVAARNAADSAYGIVRGATPSGSNDLTTKGYVDPHVNSTSNPHSVTAAQAGALVSIDGVSNPGGDVNLVAGNQIVLTPDNPGNQITIAVNETGLNADTLDSLSSAAFLQVAAPIGLAAHWSVGGYNITGIATLEADLLQIGGTTVIDSSRNLRGLVGAIAPVGADKWVVA</sequence>
<gene>
    <name evidence="1" type="ORF">LCGC14_2382850</name>
</gene>
<evidence type="ECO:0000313" key="1">
    <source>
        <dbReference type="EMBL" id="KKL27667.1"/>
    </source>
</evidence>
<organism evidence="1">
    <name type="scientific">marine sediment metagenome</name>
    <dbReference type="NCBI Taxonomy" id="412755"/>
    <lineage>
        <taxon>unclassified sequences</taxon>
        <taxon>metagenomes</taxon>
        <taxon>ecological metagenomes</taxon>
    </lineage>
</organism>
<name>A0A0F9CMJ3_9ZZZZ</name>
<proteinExistence type="predicted"/>
<protein>
    <submittedName>
        <fullName evidence="1">Uncharacterized protein</fullName>
    </submittedName>
</protein>
<dbReference type="AlphaFoldDB" id="A0A0F9CMJ3"/>